<dbReference type="GO" id="GO:0008270">
    <property type="term" value="F:zinc ion binding"/>
    <property type="evidence" value="ECO:0007669"/>
    <property type="project" value="UniProtKB-UniRule"/>
</dbReference>
<feature type="binding site" evidence="1">
    <location>
        <position position="182"/>
    </location>
    <ligand>
        <name>Zn(2+)</name>
        <dbReference type="ChEBI" id="CHEBI:29105"/>
        <note>catalytic</note>
    </ligand>
</feature>
<dbReference type="Pfam" id="PF01400">
    <property type="entry name" value="Astacin"/>
    <property type="match status" value="1"/>
</dbReference>
<feature type="domain" description="Peptidase M12A" evidence="2">
    <location>
        <begin position="89"/>
        <end position="282"/>
    </location>
</feature>
<name>A0A366KML9_9SPHI</name>
<dbReference type="GO" id="GO:0006508">
    <property type="term" value="P:proteolysis"/>
    <property type="evidence" value="ECO:0007669"/>
    <property type="project" value="UniProtKB-KW"/>
</dbReference>
<dbReference type="SUPFAM" id="SSF55486">
    <property type="entry name" value="Metalloproteases ('zincins'), catalytic domain"/>
    <property type="match status" value="1"/>
</dbReference>
<dbReference type="PRINTS" id="PR00480">
    <property type="entry name" value="ASTACIN"/>
</dbReference>
<dbReference type="InterPro" id="IPR001506">
    <property type="entry name" value="Peptidase_M12A"/>
</dbReference>
<evidence type="ECO:0000259" key="2">
    <source>
        <dbReference type="PROSITE" id="PS51864"/>
    </source>
</evidence>
<comment type="caution">
    <text evidence="1">Lacks conserved residue(s) required for the propagation of feature annotation.</text>
</comment>
<keyword evidence="1" id="KW-0862">Zinc</keyword>
<protein>
    <recommendedName>
        <fullName evidence="2">Peptidase M12A domain-containing protein</fullName>
    </recommendedName>
</protein>
<feature type="binding site" evidence="1">
    <location>
        <position position="178"/>
    </location>
    <ligand>
        <name>Zn(2+)</name>
        <dbReference type="ChEBI" id="CHEBI:29105"/>
        <note>catalytic</note>
    </ligand>
</feature>
<dbReference type="PROSITE" id="PS51257">
    <property type="entry name" value="PROKAR_LIPOPROTEIN"/>
    <property type="match status" value="1"/>
</dbReference>
<feature type="active site" evidence="1">
    <location>
        <position position="179"/>
    </location>
</feature>
<sequence length="396" mass="44600">MKKIYYAIAALIVFISACKKETSVNDEQSKDNPGKVITYHLKNGGQVTVQINNRGEYVVGGDVILSKDQIAYLEYNKVGDGKTTTPRSTFTTTFQKLWPGGVVYYTISNTINSNNIGLAINEWETYTSIRFIQRTNQTNYVDFSTPPTQGSGSSQLGMTGGRQEIKLENNASFRTVVHEIGHAVGLMHEQTRSDRDQYINVNYGNINNDWKSQYDIYNLGAGYQTGTFDFNSIMLYSSDNAAARINGNTAPQMTRKNGSTWSNNYFLSQGDIDGVDYMYNPKVFIKVVSTYNENESFNNSQGGNDDVKTVYDMSLELYSNYDLTIPYTSPIPIAINLSYYYNDNNVKGQIIVPPGTQSLSYGQNIEEYYMEYGQYRFHNNYTVFPEKGVGYIVPGP</sequence>
<keyword evidence="1" id="KW-0482">Metalloprotease</keyword>
<dbReference type="OrthoDB" id="8455098at2"/>
<reference evidence="3 4" key="1">
    <citation type="submission" date="2018-07" db="EMBL/GenBank/DDBJ databases">
        <title>A draft genome of a endophytic bacteria, a new species of Pedobacter.</title>
        <authorList>
            <person name="Zhang Z.D."/>
            <person name="Chen Z.J."/>
        </authorList>
    </citation>
    <scope>NUCLEOTIDE SEQUENCE [LARGE SCALE GENOMIC DNA]</scope>
    <source>
        <strain evidence="3 4">RS10</strain>
    </source>
</reference>
<keyword evidence="1" id="KW-0378">Hydrolase</keyword>
<dbReference type="RefSeq" id="WP_113952002.1">
    <property type="nucleotide sequence ID" value="NZ_QNQU01000041.1"/>
</dbReference>
<dbReference type="GO" id="GO:0004222">
    <property type="term" value="F:metalloendopeptidase activity"/>
    <property type="evidence" value="ECO:0007669"/>
    <property type="project" value="UniProtKB-UniRule"/>
</dbReference>
<dbReference type="EMBL" id="QNQU01000041">
    <property type="protein sequence ID" value="RBQ02344.1"/>
    <property type="molecule type" value="Genomic_DNA"/>
</dbReference>
<keyword evidence="4" id="KW-1185">Reference proteome</keyword>
<organism evidence="3 4">
    <name type="scientific">Pedobacter miscanthi</name>
    <dbReference type="NCBI Taxonomy" id="2259170"/>
    <lineage>
        <taxon>Bacteria</taxon>
        <taxon>Pseudomonadati</taxon>
        <taxon>Bacteroidota</taxon>
        <taxon>Sphingobacteriia</taxon>
        <taxon>Sphingobacteriales</taxon>
        <taxon>Sphingobacteriaceae</taxon>
        <taxon>Pedobacter</taxon>
    </lineage>
</organism>
<dbReference type="PANTHER" id="PTHR10127:SF850">
    <property type="entry name" value="METALLOENDOPEPTIDASE"/>
    <property type="match status" value="1"/>
</dbReference>
<dbReference type="SMART" id="SM00235">
    <property type="entry name" value="ZnMc"/>
    <property type="match status" value="1"/>
</dbReference>
<evidence type="ECO:0000313" key="3">
    <source>
        <dbReference type="EMBL" id="RBQ02344.1"/>
    </source>
</evidence>
<dbReference type="PANTHER" id="PTHR10127">
    <property type="entry name" value="DISCOIDIN, CUB, EGF, LAMININ , AND ZINC METALLOPROTEASE DOMAIN CONTAINING"/>
    <property type="match status" value="1"/>
</dbReference>
<dbReference type="Gene3D" id="3.40.390.10">
    <property type="entry name" value="Collagenase (Catalytic Domain)"/>
    <property type="match status" value="1"/>
</dbReference>
<gene>
    <name evidence="3" type="ORF">DRW42_27135</name>
</gene>
<keyword evidence="1" id="KW-0479">Metal-binding</keyword>
<proteinExistence type="predicted"/>
<dbReference type="InterPro" id="IPR024079">
    <property type="entry name" value="MetalloPept_cat_dom_sf"/>
</dbReference>
<evidence type="ECO:0000256" key="1">
    <source>
        <dbReference type="PROSITE-ProRule" id="PRU01211"/>
    </source>
</evidence>
<dbReference type="AlphaFoldDB" id="A0A366KML9"/>
<accession>A0A366KML9</accession>
<comment type="caution">
    <text evidence="3">The sequence shown here is derived from an EMBL/GenBank/DDBJ whole genome shotgun (WGS) entry which is preliminary data.</text>
</comment>
<dbReference type="PROSITE" id="PS51864">
    <property type="entry name" value="ASTACIN"/>
    <property type="match status" value="1"/>
</dbReference>
<comment type="cofactor">
    <cofactor evidence="1">
        <name>Zn(2+)</name>
        <dbReference type="ChEBI" id="CHEBI:29105"/>
    </cofactor>
    <text evidence="1">Binds 1 zinc ion per subunit.</text>
</comment>
<dbReference type="InterPro" id="IPR006026">
    <property type="entry name" value="Peptidase_Metallo"/>
</dbReference>
<keyword evidence="1" id="KW-0645">Protease</keyword>
<dbReference type="Proteomes" id="UP000252081">
    <property type="component" value="Unassembled WGS sequence"/>
</dbReference>
<evidence type="ECO:0000313" key="4">
    <source>
        <dbReference type="Proteomes" id="UP000252081"/>
    </source>
</evidence>
<feature type="binding site" evidence="1">
    <location>
        <position position="188"/>
    </location>
    <ligand>
        <name>Zn(2+)</name>
        <dbReference type="ChEBI" id="CHEBI:29105"/>
        <note>catalytic</note>
    </ligand>
</feature>